<reference evidence="3" key="1">
    <citation type="submission" date="2022-11" db="UniProtKB">
        <authorList>
            <consortium name="WormBaseParasite"/>
        </authorList>
    </citation>
    <scope>IDENTIFICATION</scope>
</reference>
<proteinExistence type="predicted"/>
<keyword evidence="1" id="KW-1133">Transmembrane helix</keyword>
<sequence length="178" mass="20124">MISYRIVNPVIINVVNGTFEVGYYEPIMSIAILAGTVISFATTGIELVLEICTGFALVFFTKTYINQESNSKRTRHEIRLFVYSLVIFSFHGFLTAYYLTKYISTLGNFNAIGENLAEIVGSLLIKEKDFLFSSFVRQGYMKFYKISSQQQESTTLFTVTGNRNVSPRSIQTSAVEPR</sequence>
<evidence type="ECO:0000313" key="3">
    <source>
        <dbReference type="WBParaSite" id="ACRNAN_scaffold6610.g18108.t1"/>
    </source>
</evidence>
<keyword evidence="2" id="KW-1185">Reference proteome</keyword>
<feature type="transmembrane region" description="Helical" evidence="1">
    <location>
        <begin position="80"/>
        <end position="99"/>
    </location>
</feature>
<organism evidence="2 3">
    <name type="scientific">Acrobeloides nanus</name>
    <dbReference type="NCBI Taxonomy" id="290746"/>
    <lineage>
        <taxon>Eukaryota</taxon>
        <taxon>Metazoa</taxon>
        <taxon>Ecdysozoa</taxon>
        <taxon>Nematoda</taxon>
        <taxon>Chromadorea</taxon>
        <taxon>Rhabditida</taxon>
        <taxon>Tylenchina</taxon>
        <taxon>Cephalobomorpha</taxon>
        <taxon>Cephaloboidea</taxon>
        <taxon>Cephalobidae</taxon>
        <taxon>Acrobeloides</taxon>
    </lineage>
</organism>
<dbReference type="AlphaFoldDB" id="A0A914EA45"/>
<dbReference type="WBParaSite" id="ACRNAN_scaffold6610.g18108.t1">
    <property type="protein sequence ID" value="ACRNAN_scaffold6610.g18108.t1"/>
    <property type="gene ID" value="ACRNAN_scaffold6610.g18108"/>
</dbReference>
<evidence type="ECO:0000313" key="2">
    <source>
        <dbReference type="Proteomes" id="UP000887540"/>
    </source>
</evidence>
<keyword evidence="1" id="KW-0812">Transmembrane</keyword>
<name>A0A914EA45_9BILA</name>
<evidence type="ECO:0000256" key="1">
    <source>
        <dbReference type="SAM" id="Phobius"/>
    </source>
</evidence>
<accession>A0A914EA45</accession>
<feature type="transmembrane region" description="Helical" evidence="1">
    <location>
        <begin position="27"/>
        <end position="60"/>
    </location>
</feature>
<dbReference type="Proteomes" id="UP000887540">
    <property type="component" value="Unplaced"/>
</dbReference>
<keyword evidence="1" id="KW-0472">Membrane</keyword>
<protein>
    <submittedName>
        <fullName evidence="3">Uncharacterized protein</fullName>
    </submittedName>
</protein>